<feature type="DNA-binding region" description="H-T-H motif" evidence="2">
    <location>
        <begin position="45"/>
        <end position="64"/>
    </location>
</feature>
<sequence length="206" mass="22079">MDVSTETQDNAPRRRGRRPAGEDTRRALLEAARRSFAENGFAGATVRAMATEAGVDAAMVNHWFGGKEGLFAAAMELPVDPKQISEMLLTGPLEEMGERIVRTFLGVWDGAGGGAFVALMRSASSNENAARMLREFISTMVFGPIAKRVGPDRPDLRASLCGTQIAGLGMVRYVIKLEPLASADHDTLATSVGPNLQRYLTGDLGL</sequence>
<name>A0ABP7TFA1_9PSEU</name>
<feature type="region of interest" description="Disordered" evidence="3">
    <location>
        <begin position="1"/>
        <end position="23"/>
    </location>
</feature>
<comment type="caution">
    <text evidence="5">The sequence shown here is derived from an EMBL/GenBank/DDBJ whole genome shotgun (WGS) entry which is preliminary data.</text>
</comment>
<accession>A0ABP7TFA1</accession>
<dbReference type="Pfam" id="PF00440">
    <property type="entry name" value="TetR_N"/>
    <property type="match status" value="1"/>
</dbReference>
<dbReference type="InterPro" id="IPR036271">
    <property type="entry name" value="Tet_transcr_reg_TetR-rel_C_sf"/>
</dbReference>
<gene>
    <name evidence="5" type="ORF">GCM10022247_57850</name>
</gene>
<dbReference type="Pfam" id="PF17920">
    <property type="entry name" value="TetR_C_16"/>
    <property type="match status" value="1"/>
</dbReference>
<dbReference type="PANTHER" id="PTHR30055:SF235">
    <property type="entry name" value="TRANSCRIPTIONAL REGULATORY PROTEIN"/>
    <property type="match status" value="1"/>
</dbReference>
<dbReference type="Gene3D" id="1.10.357.10">
    <property type="entry name" value="Tetracycline Repressor, domain 2"/>
    <property type="match status" value="1"/>
</dbReference>
<feature type="domain" description="HTH tetR-type" evidence="4">
    <location>
        <begin position="22"/>
        <end position="82"/>
    </location>
</feature>
<dbReference type="SUPFAM" id="SSF48498">
    <property type="entry name" value="Tetracyclin repressor-like, C-terminal domain"/>
    <property type="match status" value="1"/>
</dbReference>
<feature type="compositionally biased region" description="Polar residues" evidence="3">
    <location>
        <begin position="1"/>
        <end position="10"/>
    </location>
</feature>
<dbReference type="Proteomes" id="UP001501747">
    <property type="component" value="Unassembled WGS sequence"/>
</dbReference>
<dbReference type="PANTHER" id="PTHR30055">
    <property type="entry name" value="HTH-TYPE TRANSCRIPTIONAL REGULATOR RUTR"/>
    <property type="match status" value="1"/>
</dbReference>
<dbReference type="InterPro" id="IPR001647">
    <property type="entry name" value="HTH_TetR"/>
</dbReference>
<evidence type="ECO:0000313" key="6">
    <source>
        <dbReference type="Proteomes" id="UP001501747"/>
    </source>
</evidence>
<dbReference type="InterPro" id="IPR050109">
    <property type="entry name" value="HTH-type_TetR-like_transc_reg"/>
</dbReference>
<evidence type="ECO:0000313" key="5">
    <source>
        <dbReference type="EMBL" id="GAA4025529.1"/>
    </source>
</evidence>
<evidence type="ECO:0000256" key="1">
    <source>
        <dbReference type="ARBA" id="ARBA00023125"/>
    </source>
</evidence>
<dbReference type="InterPro" id="IPR041678">
    <property type="entry name" value="TetR_C_16"/>
</dbReference>
<protein>
    <submittedName>
        <fullName evidence="5">TetR family transcriptional regulator</fullName>
    </submittedName>
</protein>
<dbReference type="PROSITE" id="PS50977">
    <property type="entry name" value="HTH_TETR_2"/>
    <property type="match status" value="1"/>
</dbReference>
<evidence type="ECO:0000256" key="2">
    <source>
        <dbReference type="PROSITE-ProRule" id="PRU00335"/>
    </source>
</evidence>
<keyword evidence="1 2" id="KW-0238">DNA-binding</keyword>
<evidence type="ECO:0000259" key="4">
    <source>
        <dbReference type="PROSITE" id="PS50977"/>
    </source>
</evidence>
<dbReference type="Gene3D" id="1.10.10.60">
    <property type="entry name" value="Homeodomain-like"/>
    <property type="match status" value="1"/>
</dbReference>
<dbReference type="InterPro" id="IPR009057">
    <property type="entry name" value="Homeodomain-like_sf"/>
</dbReference>
<evidence type="ECO:0000256" key="3">
    <source>
        <dbReference type="SAM" id="MobiDB-lite"/>
    </source>
</evidence>
<dbReference type="PRINTS" id="PR00455">
    <property type="entry name" value="HTHTETR"/>
</dbReference>
<reference evidence="6" key="1">
    <citation type="journal article" date="2019" name="Int. J. Syst. Evol. Microbiol.">
        <title>The Global Catalogue of Microorganisms (GCM) 10K type strain sequencing project: providing services to taxonomists for standard genome sequencing and annotation.</title>
        <authorList>
            <consortium name="The Broad Institute Genomics Platform"/>
            <consortium name="The Broad Institute Genome Sequencing Center for Infectious Disease"/>
            <person name="Wu L."/>
            <person name="Ma J."/>
        </authorList>
    </citation>
    <scope>NUCLEOTIDE SEQUENCE [LARGE SCALE GENOMIC DNA]</scope>
    <source>
        <strain evidence="6">JCM 17342</strain>
    </source>
</reference>
<proteinExistence type="predicted"/>
<keyword evidence="6" id="KW-1185">Reference proteome</keyword>
<dbReference type="SUPFAM" id="SSF46689">
    <property type="entry name" value="Homeodomain-like"/>
    <property type="match status" value="1"/>
</dbReference>
<dbReference type="EMBL" id="BAABAL010000019">
    <property type="protein sequence ID" value="GAA4025529.1"/>
    <property type="molecule type" value="Genomic_DNA"/>
</dbReference>
<organism evidence="5 6">
    <name type="scientific">Allokutzneria multivorans</name>
    <dbReference type="NCBI Taxonomy" id="1142134"/>
    <lineage>
        <taxon>Bacteria</taxon>
        <taxon>Bacillati</taxon>
        <taxon>Actinomycetota</taxon>
        <taxon>Actinomycetes</taxon>
        <taxon>Pseudonocardiales</taxon>
        <taxon>Pseudonocardiaceae</taxon>
        <taxon>Allokutzneria</taxon>
    </lineage>
</organism>